<gene>
    <name evidence="1" type="ORF">JHT90_09485</name>
</gene>
<dbReference type="AlphaFoldDB" id="A0A974NDL0"/>
<evidence type="ECO:0000313" key="1">
    <source>
        <dbReference type="EMBL" id="QQP84640.1"/>
    </source>
</evidence>
<evidence type="ECO:0000313" key="2">
    <source>
        <dbReference type="Proteomes" id="UP000595278"/>
    </source>
</evidence>
<sequence length="72" mass="8449">MPTEAKNKFNQRFQFTDDDLQPYANYDYIAYFEDGTSKLGTTDQEGYTESFYTATEQEISIHLVMDKEKEIS</sequence>
<dbReference type="RefSeq" id="WP_201090537.1">
    <property type="nucleotide sequence ID" value="NZ_CP067393.1"/>
</dbReference>
<dbReference type="Proteomes" id="UP000595278">
    <property type="component" value="Chromosome"/>
</dbReference>
<reference evidence="1 2" key="1">
    <citation type="submission" date="2021-01" db="EMBL/GenBank/DDBJ databases">
        <title>Entomomonas sp. F2A isolated from a house cricket (Acheta domesticus).</title>
        <authorList>
            <person name="Spergser J."/>
            <person name="Busse H.-J."/>
        </authorList>
    </citation>
    <scope>NUCLEOTIDE SEQUENCE [LARGE SCALE GENOMIC DNA]</scope>
    <source>
        <strain evidence="1 2">F2A</strain>
    </source>
</reference>
<organism evidence="1 2">
    <name type="scientific">Entomomonas asaccharolytica</name>
    <dbReference type="NCBI Taxonomy" id="2785331"/>
    <lineage>
        <taxon>Bacteria</taxon>
        <taxon>Pseudomonadati</taxon>
        <taxon>Pseudomonadota</taxon>
        <taxon>Gammaproteobacteria</taxon>
        <taxon>Pseudomonadales</taxon>
        <taxon>Pseudomonadaceae</taxon>
        <taxon>Entomomonas</taxon>
    </lineage>
</organism>
<keyword evidence="2" id="KW-1185">Reference proteome</keyword>
<name>A0A974NDL0_9GAMM</name>
<dbReference type="EMBL" id="CP067393">
    <property type="protein sequence ID" value="QQP84640.1"/>
    <property type="molecule type" value="Genomic_DNA"/>
</dbReference>
<dbReference type="KEGG" id="eaz:JHT90_09485"/>
<accession>A0A974NDL0</accession>
<proteinExistence type="predicted"/>
<protein>
    <submittedName>
        <fullName evidence="1">Uncharacterized protein</fullName>
    </submittedName>
</protein>